<dbReference type="Proteomes" id="UP000501926">
    <property type="component" value="Chromosome"/>
</dbReference>
<dbReference type="EMBL" id="CT573071">
    <property type="protein sequence ID" value="CAJ74252.1"/>
    <property type="molecule type" value="Genomic_DNA"/>
</dbReference>
<sequence>MYRRIAYVSVLSTFSLHATVYRRMQCVYAIKHQQRHKVAAKGSLICFNAKPYDRFTADIAIVLGFQIVQLKNKCVKAN</sequence>
<name>Q1Q2K9_KUEST</name>
<protein>
    <submittedName>
        <fullName evidence="1">Uncharacterized protein</fullName>
    </submittedName>
</protein>
<evidence type="ECO:0000313" key="1">
    <source>
        <dbReference type="EMBL" id="CAJ74252.1"/>
    </source>
</evidence>
<dbReference type="AlphaFoldDB" id="Q1Q2K9"/>
<reference evidence="1" key="1">
    <citation type="journal article" date="2006" name="Nature">
        <title>Deciphering the evolution and metabolism of an anammox bacterium from a community genome.</title>
        <authorList>
            <person name="Strous M."/>
            <person name="Pelletier E."/>
            <person name="Mangenot S."/>
            <person name="Rattei T."/>
            <person name="Lehner A."/>
            <person name="Taylor M.W."/>
            <person name="Horn M."/>
            <person name="Daims H."/>
            <person name="Bartol-Mavel D."/>
            <person name="Wincker P."/>
            <person name="Barbe V."/>
            <person name="Fonknechten N."/>
            <person name="Vallenet D."/>
            <person name="Segurens B."/>
            <person name="Schenowitz-Truong C."/>
            <person name="Medigue C."/>
            <person name="Collingro A."/>
            <person name="Snel B."/>
            <person name="Dutilh B.E."/>
            <person name="OpDenCamp H.J.M."/>
            <person name="vanDerDrift C."/>
            <person name="Cirpus I."/>
            <person name="vanDePas-Schoonen K.T."/>
            <person name="Harhangi H.R."/>
            <person name="vanNiftrik L."/>
            <person name="Schmid M."/>
            <person name="Keltjens J."/>
            <person name="vanDeVossenberg J."/>
            <person name="Kartal B."/>
            <person name="Meier H."/>
            <person name="Frishman D."/>
            <person name="Huynen M.A."/>
            <person name="Mewes H."/>
            <person name="Weissenbach J."/>
            <person name="Jetten M.S.M."/>
            <person name="Wagner M."/>
            <person name="LePaslier D."/>
        </authorList>
    </citation>
    <scope>NUCLEOTIDE SEQUENCE</scope>
</reference>
<gene>
    <name evidence="2" type="ORF">KsCSTR_19750</name>
    <name evidence="1" type="ORF">kuste3489</name>
</gene>
<reference evidence="1" key="2">
    <citation type="submission" date="2006-01" db="EMBL/GenBank/DDBJ databases">
        <authorList>
            <person name="Genoscope"/>
        </authorList>
    </citation>
    <scope>NUCLEOTIDE SEQUENCE</scope>
</reference>
<organism evidence="1">
    <name type="scientific">Kuenenia stuttgartiensis</name>
    <dbReference type="NCBI Taxonomy" id="174633"/>
    <lineage>
        <taxon>Bacteria</taxon>
        <taxon>Pseudomonadati</taxon>
        <taxon>Planctomycetota</taxon>
        <taxon>Candidatus Brocadiia</taxon>
        <taxon>Candidatus Brocadiales</taxon>
        <taxon>Candidatus Brocadiaceae</taxon>
        <taxon>Candidatus Kuenenia</taxon>
    </lineage>
</organism>
<proteinExistence type="predicted"/>
<dbReference type="EMBL" id="CP049055">
    <property type="protein sequence ID" value="QII11354.1"/>
    <property type="molecule type" value="Genomic_DNA"/>
</dbReference>
<evidence type="ECO:0000313" key="3">
    <source>
        <dbReference type="Proteomes" id="UP000501926"/>
    </source>
</evidence>
<accession>Q1Q2K9</accession>
<reference evidence="2 3" key="3">
    <citation type="submission" date="2020-02" db="EMBL/GenBank/DDBJ databases">
        <title>Newly sequenced genome of strain CSTR1 showed variability in Candidatus Kuenenia stuttgartiensis genomes.</title>
        <authorList>
            <person name="Ding C."/>
            <person name="Adrian L."/>
        </authorList>
    </citation>
    <scope>NUCLEOTIDE SEQUENCE [LARGE SCALE GENOMIC DNA]</scope>
    <source>
        <strain evidence="2 3">CSTR1</strain>
    </source>
</reference>
<evidence type="ECO:0000313" key="2">
    <source>
        <dbReference type="EMBL" id="QII11354.1"/>
    </source>
</evidence>